<comment type="caution">
    <text evidence="2">The sequence shown here is derived from an EMBL/GenBank/DDBJ whole genome shotgun (WGS) entry which is preliminary data.</text>
</comment>
<dbReference type="EMBL" id="PDZR01000043">
    <property type="protein sequence ID" value="PNG24230.1"/>
    <property type="molecule type" value="Genomic_DNA"/>
</dbReference>
<dbReference type="Proteomes" id="UP000236286">
    <property type="component" value="Unassembled WGS sequence"/>
</dbReference>
<reference evidence="2 3" key="1">
    <citation type="submission" date="2017-10" db="EMBL/GenBank/DDBJ databases">
        <title>Genome announcement of Methylocella silvestris TVC from permafrost.</title>
        <authorList>
            <person name="Wang J."/>
            <person name="Geng K."/>
            <person name="Ul-Haque F."/>
            <person name="Crombie A.T."/>
            <person name="Street L.E."/>
            <person name="Wookey P.A."/>
            <person name="Murrell J.C."/>
            <person name="Pratscher J."/>
        </authorList>
    </citation>
    <scope>NUCLEOTIDE SEQUENCE [LARGE SCALE GENOMIC DNA]</scope>
    <source>
        <strain evidence="2 3">TVC</strain>
    </source>
</reference>
<organism evidence="2 3">
    <name type="scientific">Methylocella silvestris</name>
    <dbReference type="NCBI Taxonomy" id="199596"/>
    <lineage>
        <taxon>Bacteria</taxon>
        <taxon>Pseudomonadati</taxon>
        <taxon>Pseudomonadota</taxon>
        <taxon>Alphaproteobacteria</taxon>
        <taxon>Hyphomicrobiales</taxon>
        <taxon>Beijerinckiaceae</taxon>
        <taxon>Methylocella</taxon>
    </lineage>
</organism>
<evidence type="ECO:0000313" key="3">
    <source>
        <dbReference type="Proteomes" id="UP000236286"/>
    </source>
</evidence>
<feature type="region of interest" description="Disordered" evidence="1">
    <location>
        <begin position="23"/>
        <end position="44"/>
    </location>
</feature>
<evidence type="ECO:0000256" key="1">
    <source>
        <dbReference type="SAM" id="MobiDB-lite"/>
    </source>
</evidence>
<dbReference type="AlphaFoldDB" id="A0A2J7TBT5"/>
<evidence type="ECO:0000313" key="2">
    <source>
        <dbReference type="EMBL" id="PNG24230.1"/>
    </source>
</evidence>
<feature type="compositionally biased region" description="Basic and acidic residues" evidence="1">
    <location>
        <begin position="23"/>
        <end position="37"/>
    </location>
</feature>
<protein>
    <submittedName>
        <fullName evidence="2">Uncharacterized protein</fullName>
    </submittedName>
</protein>
<name>A0A2J7TBT5_METSI</name>
<accession>A0A2J7TBT5</accession>
<sequence>MQWIRFDARFEERIEEAHQKWRDNLPTHDAKEPDPRQLVEGPKTNDAVARLVDRRFIEYLREAGIPFERP</sequence>
<gene>
    <name evidence="2" type="ORF">CR492_19780</name>
</gene>
<proteinExistence type="predicted"/>